<evidence type="ECO:0000313" key="5">
    <source>
        <dbReference type="Proteomes" id="UP001597508"/>
    </source>
</evidence>
<dbReference type="EMBL" id="JBHULH010000003">
    <property type="protein sequence ID" value="MFD2567195.1"/>
    <property type="molecule type" value="Genomic_DNA"/>
</dbReference>
<dbReference type="Proteomes" id="UP001597508">
    <property type="component" value="Unassembled WGS sequence"/>
</dbReference>
<gene>
    <name evidence="4" type="ORF">ACFSRZ_07400</name>
</gene>
<evidence type="ECO:0000256" key="1">
    <source>
        <dbReference type="SAM" id="MobiDB-lite"/>
    </source>
</evidence>
<sequence length="247" mass="28275">MIPHKKNPRKQLEKYSLIFMQISLILVLFVTHLLIENIIAEKVTKPHPPLPDDIFTMHPEPFDFVKYKEPPKKVAQAPVHQPKPLDKIKKGDPPKKALPVLEPTIQPTPVTGSSKKEEKKAVKEEPKPINKIHSYKMVVPLFKGCKDVSLEENRACFERKMKKFVNKKFDTGLGEELGLLPGNYKIFAQFIIDEQGNVVDIKVRAPHQKLHKEVQRMVGKLPQFTPGKVGDKNVQVRYLLPISFKVD</sequence>
<dbReference type="Gene3D" id="3.30.1150.10">
    <property type="match status" value="1"/>
</dbReference>
<evidence type="ECO:0000313" key="4">
    <source>
        <dbReference type="EMBL" id="MFD2567195.1"/>
    </source>
</evidence>
<evidence type="ECO:0000256" key="2">
    <source>
        <dbReference type="SAM" id="Phobius"/>
    </source>
</evidence>
<keyword evidence="5" id="KW-1185">Reference proteome</keyword>
<dbReference type="SUPFAM" id="SSF74653">
    <property type="entry name" value="TolA/TonB C-terminal domain"/>
    <property type="match status" value="1"/>
</dbReference>
<keyword evidence="2" id="KW-0472">Membrane</keyword>
<feature type="transmembrane region" description="Helical" evidence="2">
    <location>
        <begin position="15"/>
        <end position="35"/>
    </location>
</feature>
<organism evidence="4 5">
    <name type="scientific">Pseudotenacibaculum haliotis</name>
    <dbReference type="NCBI Taxonomy" id="1862138"/>
    <lineage>
        <taxon>Bacteria</taxon>
        <taxon>Pseudomonadati</taxon>
        <taxon>Bacteroidota</taxon>
        <taxon>Flavobacteriia</taxon>
        <taxon>Flavobacteriales</taxon>
        <taxon>Flavobacteriaceae</taxon>
        <taxon>Pseudotenacibaculum</taxon>
    </lineage>
</organism>
<feature type="compositionally biased region" description="Basic and acidic residues" evidence="1">
    <location>
        <begin position="114"/>
        <end position="125"/>
    </location>
</feature>
<comment type="caution">
    <text evidence="4">The sequence shown here is derived from an EMBL/GenBank/DDBJ whole genome shotgun (WGS) entry which is preliminary data.</text>
</comment>
<evidence type="ECO:0000259" key="3">
    <source>
        <dbReference type="Pfam" id="PF03544"/>
    </source>
</evidence>
<dbReference type="InterPro" id="IPR037682">
    <property type="entry name" value="TonB_C"/>
</dbReference>
<accession>A0ABW5LR27</accession>
<keyword evidence="2" id="KW-1133">Transmembrane helix</keyword>
<feature type="region of interest" description="Disordered" evidence="1">
    <location>
        <begin position="73"/>
        <end position="125"/>
    </location>
</feature>
<keyword evidence="2" id="KW-0812">Transmembrane</keyword>
<dbReference type="Pfam" id="PF03544">
    <property type="entry name" value="TonB_C"/>
    <property type="match status" value="1"/>
</dbReference>
<feature type="compositionally biased region" description="Basic and acidic residues" evidence="1">
    <location>
        <begin position="83"/>
        <end position="95"/>
    </location>
</feature>
<name>A0ABW5LR27_9FLAO</name>
<dbReference type="RefSeq" id="WP_379665904.1">
    <property type="nucleotide sequence ID" value="NZ_JBHULH010000003.1"/>
</dbReference>
<proteinExistence type="predicted"/>
<protein>
    <submittedName>
        <fullName evidence="4">Energy transducer TonB</fullName>
    </submittedName>
</protein>
<reference evidence="5" key="1">
    <citation type="journal article" date="2019" name="Int. J. Syst. Evol. Microbiol.">
        <title>The Global Catalogue of Microorganisms (GCM) 10K type strain sequencing project: providing services to taxonomists for standard genome sequencing and annotation.</title>
        <authorList>
            <consortium name="The Broad Institute Genomics Platform"/>
            <consortium name="The Broad Institute Genome Sequencing Center for Infectious Disease"/>
            <person name="Wu L."/>
            <person name="Ma J."/>
        </authorList>
    </citation>
    <scope>NUCLEOTIDE SEQUENCE [LARGE SCALE GENOMIC DNA]</scope>
    <source>
        <strain evidence="5">KCTC 52127</strain>
    </source>
</reference>
<feature type="domain" description="TonB C-terminal" evidence="3">
    <location>
        <begin position="187"/>
        <end position="245"/>
    </location>
</feature>